<dbReference type="EMBL" id="MU274910">
    <property type="protein sequence ID" value="KAI0089442.1"/>
    <property type="molecule type" value="Genomic_DNA"/>
</dbReference>
<reference evidence="1" key="1">
    <citation type="journal article" date="2021" name="Environ. Microbiol.">
        <title>Gene family expansions and transcriptome signatures uncover fungal adaptations to wood decay.</title>
        <authorList>
            <person name="Hage H."/>
            <person name="Miyauchi S."/>
            <person name="Viragh M."/>
            <person name="Drula E."/>
            <person name="Min B."/>
            <person name="Chaduli D."/>
            <person name="Navarro D."/>
            <person name="Favel A."/>
            <person name="Norest M."/>
            <person name="Lesage-Meessen L."/>
            <person name="Balint B."/>
            <person name="Merenyi Z."/>
            <person name="de Eugenio L."/>
            <person name="Morin E."/>
            <person name="Martinez A.T."/>
            <person name="Baldrian P."/>
            <person name="Stursova M."/>
            <person name="Martinez M.J."/>
            <person name="Novotny C."/>
            <person name="Magnuson J.K."/>
            <person name="Spatafora J.W."/>
            <person name="Maurice S."/>
            <person name="Pangilinan J."/>
            <person name="Andreopoulos W."/>
            <person name="LaButti K."/>
            <person name="Hundley H."/>
            <person name="Na H."/>
            <person name="Kuo A."/>
            <person name="Barry K."/>
            <person name="Lipzen A."/>
            <person name="Henrissat B."/>
            <person name="Riley R."/>
            <person name="Ahrendt S."/>
            <person name="Nagy L.G."/>
            <person name="Grigoriev I.V."/>
            <person name="Martin F."/>
            <person name="Rosso M.N."/>
        </authorList>
    </citation>
    <scope>NUCLEOTIDE SEQUENCE</scope>
    <source>
        <strain evidence="1">CBS 384.51</strain>
    </source>
</reference>
<accession>A0ACB8U548</accession>
<evidence type="ECO:0000313" key="1">
    <source>
        <dbReference type="EMBL" id="KAI0089442.1"/>
    </source>
</evidence>
<name>A0ACB8U548_9APHY</name>
<proteinExistence type="predicted"/>
<organism evidence="1 2">
    <name type="scientific">Irpex rosettiformis</name>
    <dbReference type="NCBI Taxonomy" id="378272"/>
    <lineage>
        <taxon>Eukaryota</taxon>
        <taxon>Fungi</taxon>
        <taxon>Dikarya</taxon>
        <taxon>Basidiomycota</taxon>
        <taxon>Agaricomycotina</taxon>
        <taxon>Agaricomycetes</taxon>
        <taxon>Polyporales</taxon>
        <taxon>Irpicaceae</taxon>
        <taxon>Irpex</taxon>
    </lineage>
</organism>
<gene>
    <name evidence="1" type="ORF">BDY19DRAFT_1047876</name>
</gene>
<keyword evidence="2" id="KW-1185">Reference proteome</keyword>
<protein>
    <submittedName>
        <fullName evidence="1">Uncharacterized protein</fullName>
    </submittedName>
</protein>
<dbReference type="Proteomes" id="UP001055072">
    <property type="component" value="Unassembled WGS sequence"/>
</dbReference>
<sequence length="355" mass="39170">MINVGPASVQTSVHTSIIDIILDGRLSQDNILSRPVGFFFRWYWYLLLVEGLVGPSCDAVWPVAECPRAGFLTKSNAQAIITALCLRQNMFATLSFNDDRGHVRSLIPHIRLWLVVRPTSVGPMINRTCHLSLLALRVESEKGIYTLAQSVYRTVLSITSVWPPSPENSLGCAKPPHWDRCKLSPGSRLISSSLQQTEISCITDHAHIFSLSVALARNLNTFLSNITILPTRSLKKPRTPCSRQRASVLGLSTLTKDSCTPAVNQTLGKVSGYGGLRIPSYSLSLSLSLSLPSIRIVLSLSGISIFSTEGLRPDWLASLRRLGRYDPSFGLEVTVLGSRELTNYLLNGEDRRRDL</sequence>
<comment type="caution">
    <text evidence="1">The sequence shown here is derived from an EMBL/GenBank/DDBJ whole genome shotgun (WGS) entry which is preliminary data.</text>
</comment>
<evidence type="ECO:0000313" key="2">
    <source>
        <dbReference type="Proteomes" id="UP001055072"/>
    </source>
</evidence>